<sequence length="224" mass="25095">MRKVIAALFALSTVSAFAATPTQQVLDEVNKVCAVQPNYDNSYRLCNTLDVRFPFENDAAFKNKLTSVLKKSGLKIKGDPVSSIKSSVPGFSILNGSVIHAYASTYNQDGDFALIDKAGNQYGMAVYYAPYGNKLIVEPTSKDTSKYSHPWLGDLKDATLRKGIVEFVRNNYKNSWGSSPNAQNTFKDTINEELRELKIYLGADIQHQGFQYYDPNYRLPHEKK</sequence>
<keyword evidence="2" id="KW-0614">Plasmid</keyword>
<dbReference type="RefSeq" id="WP_163146663.1">
    <property type="nucleotide sequence ID" value="NZ_CP044458.1"/>
</dbReference>
<organism evidence="2 3">
    <name type="scientific">Acinetobacter indicus</name>
    <dbReference type="NCBI Taxonomy" id="756892"/>
    <lineage>
        <taxon>Bacteria</taxon>
        <taxon>Pseudomonadati</taxon>
        <taxon>Pseudomonadota</taxon>
        <taxon>Gammaproteobacteria</taxon>
        <taxon>Moraxellales</taxon>
        <taxon>Moraxellaceae</taxon>
        <taxon>Acinetobacter</taxon>
    </lineage>
</organism>
<dbReference type="AlphaFoldDB" id="A0A6C0Y778"/>
<dbReference type="EMBL" id="CP044458">
    <property type="protein sequence ID" value="QIC72104.1"/>
    <property type="molecule type" value="Genomic_DNA"/>
</dbReference>
<reference evidence="2 3" key="1">
    <citation type="submission" date="2019-09" db="EMBL/GenBank/DDBJ databases">
        <title>Non-baumannii Acinetobacter spp. carrying blaNDM-1 isolated in China.</title>
        <authorList>
            <person name="Cui C."/>
            <person name="Chen C."/>
            <person name="Sun J."/>
            <person name="Liu Y."/>
        </authorList>
    </citation>
    <scope>NUCLEOTIDE SEQUENCE [LARGE SCALE GENOMIC DNA]</scope>
    <source>
        <strain evidence="2 3">B18</strain>
        <plasmid evidence="3">pb18-3</plasmid>
    </source>
</reference>
<feature type="signal peptide" evidence="1">
    <location>
        <begin position="1"/>
        <end position="18"/>
    </location>
</feature>
<evidence type="ECO:0000313" key="2">
    <source>
        <dbReference type="EMBL" id="QIC72104.1"/>
    </source>
</evidence>
<name>A0A6C0Y778_9GAMM</name>
<keyword evidence="1" id="KW-0732">Signal</keyword>
<evidence type="ECO:0000256" key="1">
    <source>
        <dbReference type="SAM" id="SignalP"/>
    </source>
</evidence>
<dbReference type="Proteomes" id="UP000503440">
    <property type="component" value="Plasmid pB18-3"/>
</dbReference>
<accession>A0A6C0Y778</accession>
<proteinExistence type="predicted"/>
<protein>
    <submittedName>
        <fullName evidence="2">Uncharacterized protein</fullName>
    </submittedName>
</protein>
<geneLocation type="plasmid" evidence="3">
    <name>pb18-3</name>
</geneLocation>
<feature type="chain" id="PRO_5025496430" evidence="1">
    <location>
        <begin position="19"/>
        <end position="224"/>
    </location>
</feature>
<gene>
    <name evidence="2" type="ORF">FSC09_17245</name>
</gene>
<evidence type="ECO:0000313" key="3">
    <source>
        <dbReference type="Proteomes" id="UP000503440"/>
    </source>
</evidence>